<evidence type="ECO:0000313" key="1">
    <source>
        <dbReference type="EMBL" id="KAI7962578.1"/>
    </source>
</evidence>
<accession>A0ACC0EY33</accession>
<reference evidence="1 2" key="3">
    <citation type="journal article" date="2022" name="Microbiol. Spectr.">
        <title>Folding features and dynamics of 3D genome architecture in plant fungal pathogens.</title>
        <authorList>
            <person name="Xia C."/>
        </authorList>
    </citation>
    <scope>NUCLEOTIDE SEQUENCE [LARGE SCALE GENOMIC DNA]</scope>
    <source>
        <strain evidence="1 2">93-210</strain>
    </source>
</reference>
<dbReference type="Proteomes" id="UP001060170">
    <property type="component" value="Chromosome 1"/>
</dbReference>
<name>A0ACC0EY33_9BASI</name>
<sequence>MLDSSSEGSNATESDSSQETDYWPQDDLVLDGFIALACKYSPNSAPYDDDISDEAASSVDQAASPVDQAAFSVDQANLKQQSLEALTSHLPLLAQQLIKLSLSLDSAQFSENPGPTLKLILSIQSELDRTLDQIQSALHALYPIPPQSRCTRTNDQHHKGLKSFRLKGLYYRIEGPLLENVGSIFMHSHGFLHAPKLTTEDLQLQTAEASIRDQMTGFMLASSEEIKLAIEWLEGSEFNLVQKQWPMELFGINIQLEILMDLINRTTQLEEDEEHLSESATQLGKSLLPIIKLSRLFINKLMMRGMNKKYLPLFTEMRSDQMESLAGLARDVNGMVTQLMNFMRVADQSLASNISKFLTHTAKQLERDLLSGLSLFIIYFIPLIPDRHGFSMQDHLRSWFVTWCTQFSFALQRLKDAAELYVNTSPALPESP</sequence>
<keyword evidence="2" id="KW-1185">Reference proteome</keyword>
<reference evidence="2" key="2">
    <citation type="journal article" date="2018" name="Mol. Plant Microbe Interact.">
        <title>Genome sequence resources for the wheat stripe rust pathogen (Puccinia striiformis f. sp. tritici) and the barley stripe rust pathogen (Puccinia striiformis f. sp. hordei).</title>
        <authorList>
            <person name="Xia C."/>
            <person name="Wang M."/>
            <person name="Yin C."/>
            <person name="Cornejo O.E."/>
            <person name="Hulbert S.H."/>
            <person name="Chen X."/>
        </authorList>
    </citation>
    <scope>NUCLEOTIDE SEQUENCE [LARGE SCALE GENOMIC DNA]</scope>
    <source>
        <strain evidence="2">93-210</strain>
    </source>
</reference>
<proteinExistence type="predicted"/>
<reference evidence="2" key="1">
    <citation type="journal article" date="2018" name="BMC Genomics">
        <title>Genomic insights into host adaptation between the wheat stripe rust pathogen (Puccinia striiformis f. sp. tritici) and the barley stripe rust pathogen (Puccinia striiformis f. sp. hordei).</title>
        <authorList>
            <person name="Xia C."/>
            <person name="Wang M."/>
            <person name="Yin C."/>
            <person name="Cornejo O.E."/>
            <person name="Hulbert S.H."/>
            <person name="Chen X."/>
        </authorList>
    </citation>
    <scope>NUCLEOTIDE SEQUENCE [LARGE SCALE GENOMIC DNA]</scope>
    <source>
        <strain evidence="2">93-210</strain>
    </source>
</reference>
<comment type="caution">
    <text evidence="1">The sequence shown here is derived from an EMBL/GenBank/DDBJ whole genome shotgun (WGS) entry which is preliminary data.</text>
</comment>
<evidence type="ECO:0000313" key="2">
    <source>
        <dbReference type="Proteomes" id="UP001060170"/>
    </source>
</evidence>
<gene>
    <name evidence="1" type="ORF">MJO28_000672</name>
</gene>
<organism evidence="1 2">
    <name type="scientific">Puccinia striiformis f. sp. tritici</name>
    <dbReference type="NCBI Taxonomy" id="168172"/>
    <lineage>
        <taxon>Eukaryota</taxon>
        <taxon>Fungi</taxon>
        <taxon>Dikarya</taxon>
        <taxon>Basidiomycota</taxon>
        <taxon>Pucciniomycotina</taxon>
        <taxon>Pucciniomycetes</taxon>
        <taxon>Pucciniales</taxon>
        <taxon>Pucciniaceae</taxon>
        <taxon>Puccinia</taxon>
    </lineage>
</organism>
<protein>
    <submittedName>
        <fullName evidence="1">Uncharacterized protein</fullName>
    </submittedName>
</protein>
<dbReference type="EMBL" id="CM045865">
    <property type="protein sequence ID" value="KAI7962578.1"/>
    <property type="molecule type" value="Genomic_DNA"/>
</dbReference>